<keyword evidence="1" id="KW-0175">Coiled coil</keyword>
<reference evidence="3" key="1">
    <citation type="journal article" date="2017" name="Front. Plant Sci.">
        <title>Climate Clever Clovers: New Paradigm to Reduce the Environmental Footprint of Ruminants by Breeding Low Methanogenic Forages Utilizing Haplotype Variation.</title>
        <authorList>
            <person name="Kaur P."/>
            <person name="Appels R."/>
            <person name="Bayer P.E."/>
            <person name="Keeble-Gagnere G."/>
            <person name="Wang J."/>
            <person name="Hirakawa H."/>
            <person name="Shirasawa K."/>
            <person name="Vercoe P."/>
            <person name="Stefanova K."/>
            <person name="Durmic Z."/>
            <person name="Nichols P."/>
            <person name="Revell C."/>
            <person name="Isobe S.N."/>
            <person name="Edwards D."/>
            <person name="Erskine W."/>
        </authorList>
    </citation>
    <scope>NUCLEOTIDE SEQUENCE [LARGE SCALE GENOMIC DNA]</scope>
    <source>
        <strain evidence="3">cv. Daliak</strain>
    </source>
</reference>
<evidence type="ECO:0000256" key="1">
    <source>
        <dbReference type="SAM" id="Coils"/>
    </source>
</evidence>
<sequence length="203" mass="23468">MGSPVMSVINSLKQMLDMEPDDLLQEVDPFSNLVDDLQSHSWGLSPLETEFLQRLRRLRGEVVADAPFINLVEEAEVHYHEMASGVFDQIWLTKEGMRVHEGTLAALFNDEEMIDKRAVKLEVEIQSLQEEKRLLQEDIKQDIAKLLEKRRDMLYLKEKKNKLGEMLSEITDDLKLVRHCKRSIGEKWAGLKMLLSSCDALLF</sequence>
<dbReference type="Proteomes" id="UP000242715">
    <property type="component" value="Unassembled WGS sequence"/>
</dbReference>
<feature type="coiled-coil region" evidence="1">
    <location>
        <begin position="111"/>
        <end position="145"/>
    </location>
</feature>
<organism evidence="2 3">
    <name type="scientific">Trifolium subterraneum</name>
    <name type="common">Subterranean clover</name>
    <dbReference type="NCBI Taxonomy" id="3900"/>
    <lineage>
        <taxon>Eukaryota</taxon>
        <taxon>Viridiplantae</taxon>
        <taxon>Streptophyta</taxon>
        <taxon>Embryophyta</taxon>
        <taxon>Tracheophyta</taxon>
        <taxon>Spermatophyta</taxon>
        <taxon>Magnoliopsida</taxon>
        <taxon>eudicotyledons</taxon>
        <taxon>Gunneridae</taxon>
        <taxon>Pentapetalae</taxon>
        <taxon>rosids</taxon>
        <taxon>fabids</taxon>
        <taxon>Fabales</taxon>
        <taxon>Fabaceae</taxon>
        <taxon>Papilionoideae</taxon>
        <taxon>50 kb inversion clade</taxon>
        <taxon>NPAAA clade</taxon>
        <taxon>Hologalegina</taxon>
        <taxon>IRL clade</taxon>
        <taxon>Trifolieae</taxon>
        <taxon>Trifolium</taxon>
    </lineage>
</organism>
<dbReference type="AlphaFoldDB" id="A0A2Z6PIW4"/>
<accession>A0A2Z6PIW4</accession>
<evidence type="ECO:0000313" key="2">
    <source>
        <dbReference type="EMBL" id="GAU50472.1"/>
    </source>
</evidence>
<dbReference type="EMBL" id="DF974775">
    <property type="protein sequence ID" value="GAU50472.1"/>
    <property type="molecule type" value="Genomic_DNA"/>
</dbReference>
<proteinExistence type="predicted"/>
<evidence type="ECO:0000313" key="3">
    <source>
        <dbReference type="Proteomes" id="UP000242715"/>
    </source>
</evidence>
<protein>
    <submittedName>
        <fullName evidence="2">Uncharacterized protein</fullName>
    </submittedName>
</protein>
<dbReference type="OrthoDB" id="10463548at2759"/>
<name>A0A2Z6PIW4_TRISU</name>
<gene>
    <name evidence="2" type="ORF">TSUD_137250</name>
</gene>
<keyword evidence="3" id="KW-1185">Reference proteome</keyword>